<sequence length="102" mass="12079">MIKRHKRRFLTSQEEQRLIELDRLMNITMEPVTFITYKNEVMDVIHAALERLYVGVDDKNKRSIPKNPNQRACVARNITFPGQRENEALLRMLAIVDRRNSL</sequence>
<dbReference type="EMBL" id="CP049742">
    <property type="protein sequence ID" value="QPC48213.1"/>
    <property type="molecule type" value="Genomic_DNA"/>
</dbReference>
<dbReference type="RefSeq" id="WP_239672900.1">
    <property type="nucleotide sequence ID" value="NZ_CP049742.1"/>
</dbReference>
<dbReference type="Proteomes" id="UP000593626">
    <property type="component" value="Chromosome"/>
</dbReference>
<dbReference type="KEGG" id="mcui:G8O30_15460"/>
<accession>A0A7S8CDY2</accession>
<gene>
    <name evidence="1" type="ORF">G8O30_15460</name>
</gene>
<reference evidence="1 2" key="1">
    <citation type="submission" date="2019-07" db="EMBL/GenBank/DDBJ databases">
        <title>Genome sequence of 2 isolates from Red Sea Mangroves.</title>
        <authorList>
            <person name="Sefrji F."/>
            <person name="Michoud G."/>
            <person name="Merlino G."/>
            <person name="Daffonchio D."/>
        </authorList>
    </citation>
    <scope>NUCLEOTIDE SEQUENCE [LARGE SCALE GENOMIC DNA]</scope>
    <source>
        <strain evidence="1 2">R1DC41</strain>
    </source>
</reference>
<protein>
    <submittedName>
        <fullName evidence="1">Uncharacterized protein</fullName>
    </submittedName>
</protein>
<evidence type="ECO:0000313" key="1">
    <source>
        <dbReference type="EMBL" id="QPC48213.1"/>
    </source>
</evidence>
<keyword evidence="2" id="KW-1185">Reference proteome</keyword>
<evidence type="ECO:0000313" key="2">
    <source>
        <dbReference type="Proteomes" id="UP000593626"/>
    </source>
</evidence>
<proteinExistence type="predicted"/>
<dbReference type="AlphaFoldDB" id="A0A7S8CDY2"/>
<name>A0A7S8CDY2_9BACI</name>
<organism evidence="1 2">
    <name type="scientific">Mangrovibacillus cuniculi</name>
    <dbReference type="NCBI Taxonomy" id="2593652"/>
    <lineage>
        <taxon>Bacteria</taxon>
        <taxon>Bacillati</taxon>
        <taxon>Bacillota</taxon>
        <taxon>Bacilli</taxon>
        <taxon>Bacillales</taxon>
        <taxon>Bacillaceae</taxon>
        <taxon>Mangrovibacillus</taxon>
    </lineage>
</organism>